<dbReference type="InterPro" id="IPR016161">
    <property type="entry name" value="Ald_DH/histidinol_DH"/>
</dbReference>
<dbReference type="HAMAP" id="MF_01024">
    <property type="entry name" value="HisD"/>
    <property type="match status" value="1"/>
</dbReference>
<protein>
    <recommendedName>
        <fullName evidence="3 11">Histidinol dehydrogenase</fullName>
        <shortName evidence="11">HDH</shortName>
        <ecNumber evidence="3 11">1.1.1.23</ecNumber>
    </recommendedName>
</protein>
<dbReference type="NCBIfam" id="TIGR00069">
    <property type="entry name" value="hisD"/>
    <property type="match status" value="1"/>
</dbReference>
<dbReference type="SUPFAM" id="SSF53720">
    <property type="entry name" value="ALDH-like"/>
    <property type="match status" value="1"/>
</dbReference>
<keyword evidence="9 11" id="KW-0368">Histidine biosynthesis</keyword>
<keyword evidence="6 11" id="KW-0862">Zinc</keyword>
<evidence type="ECO:0000256" key="8">
    <source>
        <dbReference type="ARBA" id="ARBA00023027"/>
    </source>
</evidence>
<evidence type="ECO:0000256" key="2">
    <source>
        <dbReference type="ARBA" id="ARBA00010178"/>
    </source>
</evidence>
<dbReference type="GO" id="GO:0051287">
    <property type="term" value="F:NAD binding"/>
    <property type="evidence" value="ECO:0007669"/>
    <property type="project" value="InterPro"/>
</dbReference>
<sequence length="443" mass="45539">MPVRLDTRDPAFKDRFAALLGAKREAAADVEAAVRAIVDDVRAHGDAALVALTEKFDRLDLGAAGAAALRVTSAEIAAAVAACDPKDIEALTFARDRIEAYHRRQLPGDQRFTDALGVELGYRWTPVEAAGLYVPGGTAAYPSSVLMNAVPAKVAGVARLVMVVPAPGGKLAPLVLAAAHLSGVDEIYRVGGAQAVAALAYGTDTIAPVDKIVGPGNAYVAAAKRIVFGKVGIDMIAGPSEVLIIADATAHPDWIAADLLAQAEHDTAAQSILITTDAALAAAVETAVDAQLATLPREKIAGASWRDHGAVILVETLDQAVGLADQVAAEHLELAVADPAPLADKIRHAGAIFVGHHTPEAIGDYVAGSNHVLPTARSARFSSGLGVLDFMKRTSLLRCGPEQLAALGPAAVTLAEAEGLGAHARSVSLRLSSKSPVESSGAE</sequence>
<evidence type="ECO:0000256" key="3">
    <source>
        <dbReference type="ARBA" id="ARBA00012965"/>
    </source>
</evidence>
<dbReference type="AlphaFoldDB" id="A0A327KI12"/>
<feature type="binding site" evidence="11 15">
    <location>
        <position position="262"/>
    </location>
    <ligand>
        <name>substrate</name>
    </ligand>
</feature>
<gene>
    <name evidence="11 18" type="primary">hisD</name>
    <name evidence="18" type="ORF">CH338_15075</name>
</gene>
<feature type="binding site" evidence="11 14">
    <location>
        <position position="194"/>
    </location>
    <ligand>
        <name>NAD(+)</name>
        <dbReference type="ChEBI" id="CHEBI:57540"/>
    </ligand>
</feature>
<dbReference type="Gene3D" id="3.40.50.1980">
    <property type="entry name" value="Nitrogenase molybdenum iron protein domain"/>
    <property type="match status" value="2"/>
</dbReference>
<keyword evidence="4 11" id="KW-0028">Amino-acid biosynthesis</keyword>
<dbReference type="EMBL" id="NPEU01000165">
    <property type="protein sequence ID" value="RAI37744.1"/>
    <property type="molecule type" value="Genomic_DNA"/>
</dbReference>
<evidence type="ECO:0000256" key="15">
    <source>
        <dbReference type="PIRSR" id="PIRSR000099-3"/>
    </source>
</evidence>
<feature type="binding site" evidence="11 15">
    <location>
        <position position="364"/>
    </location>
    <ligand>
        <name>substrate</name>
    </ligand>
</feature>
<comment type="catalytic activity">
    <reaction evidence="10 11">
        <text>L-histidinol + 2 NAD(+) + H2O = L-histidine + 2 NADH + 3 H(+)</text>
        <dbReference type="Rhea" id="RHEA:20641"/>
        <dbReference type="ChEBI" id="CHEBI:15377"/>
        <dbReference type="ChEBI" id="CHEBI:15378"/>
        <dbReference type="ChEBI" id="CHEBI:57540"/>
        <dbReference type="ChEBI" id="CHEBI:57595"/>
        <dbReference type="ChEBI" id="CHEBI:57699"/>
        <dbReference type="ChEBI" id="CHEBI:57945"/>
        <dbReference type="EC" id="1.1.1.23"/>
    </reaction>
</comment>
<evidence type="ECO:0000256" key="12">
    <source>
        <dbReference type="PIRNR" id="PIRNR000099"/>
    </source>
</evidence>
<feature type="binding site" evidence="11 14">
    <location>
        <position position="217"/>
    </location>
    <ligand>
        <name>NAD(+)</name>
        <dbReference type="ChEBI" id="CHEBI:57540"/>
    </ligand>
</feature>
<keyword evidence="7 11" id="KW-0560">Oxidoreductase</keyword>
<dbReference type="RefSeq" id="WP_111357970.1">
    <property type="nucleotide sequence ID" value="NZ_NHSK01000017.1"/>
</dbReference>
<keyword evidence="19" id="KW-1185">Reference proteome</keyword>
<proteinExistence type="inferred from homology"/>
<feature type="binding site" evidence="11 15">
    <location>
        <position position="240"/>
    </location>
    <ligand>
        <name>substrate</name>
    </ligand>
</feature>
<dbReference type="FunFam" id="1.20.5.1300:FF:000002">
    <property type="entry name" value="Histidinol dehydrogenase, chloroplastic"/>
    <property type="match status" value="1"/>
</dbReference>
<keyword evidence="5 11" id="KW-0479">Metal-binding</keyword>
<feature type="binding site" evidence="11 16">
    <location>
        <position position="364"/>
    </location>
    <ligand>
        <name>Zn(2+)</name>
        <dbReference type="ChEBI" id="CHEBI:29105"/>
    </ligand>
</feature>
<name>A0A327KI12_9BRAD</name>
<organism evidence="18 19">
    <name type="scientific">Rhodoplanes elegans</name>
    <dbReference type="NCBI Taxonomy" id="29408"/>
    <lineage>
        <taxon>Bacteria</taxon>
        <taxon>Pseudomonadati</taxon>
        <taxon>Pseudomonadota</taxon>
        <taxon>Alphaproteobacteria</taxon>
        <taxon>Hyphomicrobiales</taxon>
        <taxon>Nitrobacteraceae</taxon>
        <taxon>Rhodoplanes</taxon>
    </lineage>
</organism>
<feature type="binding site" evidence="11 15">
    <location>
        <position position="331"/>
    </location>
    <ligand>
        <name>substrate</name>
    </ligand>
</feature>
<feature type="binding site" evidence="11 14">
    <location>
        <position position="133"/>
    </location>
    <ligand>
        <name>NAD(+)</name>
        <dbReference type="ChEBI" id="CHEBI:57540"/>
    </ligand>
</feature>
<feature type="binding site" evidence="11 15">
    <location>
        <position position="265"/>
    </location>
    <ligand>
        <name>substrate</name>
    </ligand>
</feature>
<feature type="binding site" evidence="11 16">
    <location>
        <position position="262"/>
    </location>
    <ligand>
        <name>Zn(2+)</name>
        <dbReference type="ChEBI" id="CHEBI:29105"/>
    </ligand>
</feature>
<dbReference type="PRINTS" id="PR00083">
    <property type="entry name" value="HOLDHDRGNASE"/>
</dbReference>
<evidence type="ECO:0000256" key="7">
    <source>
        <dbReference type="ARBA" id="ARBA00023002"/>
    </source>
</evidence>
<keyword evidence="8 11" id="KW-0520">NAD</keyword>
<evidence type="ECO:0000256" key="14">
    <source>
        <dbReference type="PIRSR" id="PIRSR000099-2"/>
    </source>
</evidence>
<feature type="binding site" evidence="11 16">
    <location>
        <position position="423"/>
    </location>
    <ligand>
        <name>Zn(2+)</name>
        <dbReference type="ChEBI" id="CHEBI:29105"/>
    </ligand>
</feature>
<dbReference type="PANTHER" id="PTHR21256:SF2">
    <property type="entry name" value="HISTIDINE BIOSYNTHESIS TRIFUNCTIONAL PROTEIN"/>
    <property type="match status" value="1"/>
</dbReference>
<evidence type="ECO:0000256" key="11">
    <source>
        <dbReference type="HAMAP-Rule" id="MF_01024"/>
    </source>
</evidence>
<dbReference type="PANTHER" id="PTHR21256">
    <property type="entry name" value="HISTIDINOL DEHYDROGENASE HDH"/>
    <property type="match status" value="1"/>
</dbReference>
<reference evidence="18 19" key="1">
    <citation type="submission" date="2017-07" db="EMBL/GenBank/DDBJ databases">
        <title>Draft Genome Sequences of Select Purple Nonsulfur Bacteria.</title>
        <authorList>
            <person name="Lasarre B."/>
            <person name="Mckinlay J.B."/>
        </authorList>
    </citation>
    <scope>NUCLEOTIDE SEQUENCE [LARGE SCALE GENOMIC DNA]</scope>
    <source>
        <strain evidence="18 19">DSM 11907</strain>
    </source>
</reference>
<evidence type="ECO:0000256" key="17">
    <source>
        <dbReference type="RuleBase" id="RU004175"/>
    </source>
</evidence>
<accession>A0A327KI12</accession>
<feature type="active site" description="Proton acceptor" evidence="11 13">
    <location>
        <position position="330"/>
    </location>
</feature>
<comment type="similarity">
    <text evidence="2 11 12 17">Belongs to the histidinol dehydrogenase family.</text>
</comment>
<feature type="binding site" evidence="11 15">
    <location>
        <position position="418"/>
    </location>
    <ligand>
        <name>substrate</name>
    </ligand>
</feature>
<evidence type="ECO:0000256" key="9">
    <source>
        <dbReference type="ARBA" id="ARBA00023102"/>
    </source>
</evidence>
<dbReference type="Proteomes" id="UP000248863">
    <property type="component" value="Unassembled WGS sequence"/>
</dbReference>
<evidence type="ECO:0000313" key="18">
    <source>
        <dbReference type="EMBL" id="RAI37744.1"/>
    </source>
</evidence>
<feature type="active site" description="Proton acceptor" evidence="11 13">
    <location>
        <position position="331"/>
    </location>
</feature>
<feature type="binding site" evidence="11 15">
    <location>
        <position position="423"/>
    </location>
    <ligand>
        <name>substrate</name>
    </ligand>
</feature>
<dbReference type="InterPro" id="IPR022695">
    <property type="entry name" value="Histidinol_DH_monofunct"/>
</dbReference>
<comment type="pathway">
    <text evidence="1 11">Amino-acid biosynthesis; L-histidine biosynthesis; L-histidine from 5-phospho-alpha-D-ribose 1-diphosphate: step 9/9.</text>
</comment>
<dbReference type="PROSITE" id="PS00611">
    <property type="entry name" value="HISOL_DEHYDROGENASE"/>
    <property type="match status" value="1"/>
</dbReference>
<dbReference type="GO" id="GO:0004399">
    <property type="term" value="F:histidinol dehydrogenase activity"/>
    <property type="evidence" value="ECO:0007669"/>
    <property type="project" value="UniProtKB-UniRule"/>
</dbReference>
<evidence type="ECO:0000256" key="13">
    <source>
        <dbReference type="PIRSR" id="PIRSR000099-1"/>
    </source>
</evidence>
<dbReference type="InterPro" id="IPR012131">
    <property type="entry name" value="Hstdl_DH"/>
</dbReference>
<dbReference type="GO" id="GO:0000105">
    <property type="term" value="P:L-histidine biosynthetic process"/>
    <property type="evidence" value="ECO:0007669"/>
    <property type="project" value="UniProtKB-UniRule"/>
</dbReference>
<evidence type="ECO:0000256" key="5">
    <source>
        <dbReference type="ARBA" id="ARBA00022723"/>
    </source>
</evidence>
<dbReference type="FunFam" id="3.40.50.1980:FF:000001">
    <property type="entry name" value="Histidinol dehydrogenase"/>
    <property type="match status" value="1"/>
</dbReference>
<dbReference type="OrthoDB" id="9805269at2"/>
<evidence type="ECO:0000256" key="4">
    <source>
        <dbReference type="ARBA" id="ARBA00022605"/>
    </source>
</evidence>
<dbReference type="InterPro" id="IPR001692">
    <property type="entry name" value="Histidinol_DH_CS"/>
</dbReference>
<evidence type="ECO:0000256" key="6">
    <source>
        <dbReference type="ARBA" id="ARBA00022833"/>
    </source>
</evidence>
<dbReference type="FunFam" id="3.40.50.1980:FF:000026">
    <property type="entry name" value="Histidinol dehydrogenase"/>
    <property type="match status" value="1"/>
</dbReference>
<dbReference type="GO" id="GO:0008270">
    <property type="term" value="F:zinc ion binding"/>
    <property type="evidence" value="ECO:0007669"/>
    <property type="project" value="UniProtKB-UniRule"/>
</dbReference>
<evidence type="ECO:0000256" key="10">
    <source>
        <dbReference type="ARBA" id="ARBA00049489"/>
    </source>
</evidence>
<evidence type="ECO:0000256" key="1">
    <source>
        <dbReference type="ARBA" id="ARBA00004940"/>
    </source>
</evidence>
<dbReference type="UniPathway" id="UPA00031">
    <property type="reaction ID" value="UER00014"/>
</dbReference>
<comment type="caution">
    <text evidence="18">The sequence shown here is derived from an EMBL/GenBank/DDBJ whole genome shotgun (WGS) entry which is preliminary data.</text>
</comment>
<comment type="cofactor">
    <cofactor evidence="11 16">
        <name>Zn(2+)</name>
        <dbReference type="ChEBI" id="CHEBI:29105"/>
    </cofactor>
    <text evidence="11 16">Binds 1 zinc ion per subunit.</text>
</comment>
<dbReference type="Gene3D" id="1.20.5.1300">
    <property type="match status" value="1"/>
</dbReference>
<dbReference type="EC" id="1.1.1.23" evidence="3 11"/>
<dbReference type="PIRSF" id="PIRSF000099">
    <property type="entry name" value="Histidinol_dh"/>
    <property type="match status" value="1"/>
</dbReference>
<dbReference type="GO" id="GO:0005829">
    <property type="term" value="C:cytosol"/>
    <property type="evidence" value="ECO:0007669"/>
    <property type="project" value="TreeGrafter"/>
</dbReference>
<dbReference type="Pfam" id="PF00815">
    <property type="entry name" value="Histidinol_dh"/>
    <property type="match status" value="1"/>
</dbReference>
<evidence type="ECO:0000313" key="19">
    <source>
        <dbReference type="Proteomes" id="UP000248863"/>
    </source>
</evidence>
<dbReference type="CDD" id="cd06572">
    <property type="entry name" value="Histidinol_dh"/>
    <property type="match status" value="1"/>
</dbReference>
<feature type="binding site" evidence="11 16">
    <location>
        <position position="265"/>
    </location>
    <ligand>
        <name>Zn(2+)</name>
        <dbReference type="ChEBI" id="CHEBI:29105"/>
    </ligand>
</feature>
<comment type="function">
    <text evidence="11">Catalyzes the sequential NAD-dependent oxidations of L-histidinol to L-histidinaldehyde and then to L-histidine.</text>
</comment>
<evidence type="ECO:0000256" key="16">
    <source>
        <dbReference type="PIRSR" id="PIRSR000099-4"/>
    </source>
</evidence>